<dbReference type="Proteomes" id="UP000294071">
    <property type="component" value="Unassembled WGS sequence"/>
</dbReference>
<comment type="caution">
    <text evidence="3">The sequence shown here is derived from an EMBL/GenBank/DDBJ whole genome shotgun (WGS) entry which is preliminary data.</text>
</comment>
<dbReference type="AlphaFoldDB" id="A0A4Q2S330"/>
<organism evidence="3 4">
    <name type="scientific">Nocardioides oleivorans</name>
    <dbReference type="NCBI Taxonomy" id="273676"/>
    <lineage>
        <taxon>Bacteria</taxon>
        <taxon>Bacillati</taxon>
        <taxon>Actinomycetota</taxon>
        <taxon>Actinomycetes</taxon>
        <taxon>Propionibacteriales</taxon>
        <taxon>Nocardioidaceae</taxon>
        <taxon>Nocardioides</taxon>
    </lineage>
</organism>
<protein>
    <submittedName>
        <fullName evidence="3">Uncharacterized protein</fullName>
    </submittedName>
</protein>
<reference evidence="3 4" key="1">
    <citation type="submission" date="2019-01" db="EMBL/GenBank/DDBJ databases">
        <title>Novel species of Nocardioides.</title>
        <authorList>
            <person name="Liu Q."/>
            <person name="Xin Y.-H."/>
        </authorList>
    </citation>
    <scope>NUCLEOTIDE SEQUENCE [LARGE SCALE GENOMIC DNA]</scope>
    <source>
        <strain evidence="3 4">CGMCC 4.6882</strain>
    </source>
</reference>
<evidence type="ECO:0000313" key="3">
    <source>
        <dbReference type="EMBL" id="RYB94513.1"/>
    </source>
</evidence>
<proteinExistence type="predicted"/>
<evidence type="ECO:0000256" key="2">
    <source>
        <dbReference type="SAM" id="SignalP"/>
    </source>
</evidence>
<feature type="chain" id="PRO_5039049936" evidence="2">
    <location>
        <begin position="25"/>
        <end position="171"/>
    </location>
</feature>
<dbReference type="PROSITE" id="PS51257">
    <property type="entry name" value="PROKAR_LIPOPROTEIN"/>
    <property type="match status" value="1"/>
</dbReference>
<evidence type="ECO:0000256" key="1">
    <source>
        <dbReference type="SAM" id="MobiDB-lite"/>
    </source>
</evidence>
<keyword evidence="4" id="KW-1185">Reference proteome</keyword>
<sequence length="171" mass="17410">MRRIAVRRAAGAVVLVAVAGLVSACGGDDASEKAGQELGEKLAEQAMEDSGSEDVDVDVDGEDVTIESDDGTISVGSGEIPESFPSDLTVPEGEVVSSVDTPDGSSVTLDVDDAVAAFDEAVADLEANGWTRDTTTETGETRLAVFSKDDGTAMVMGDASTGQLTYTIGTA</sequence>
<dbReference type="EMBL" id="SDWT01000001">
    <property type="protein sequence ID" value="RYB94513.1"/>
    <property type="molecule type" value="Genomic_DNA"/>
</dbReference>
<evidence type="ECO:0000313" key="4">
    <source>
        <dbReference type="Proteomes" id="UP000294071"/>
    </source>
</evidence>
<keyword evidence="2" id="KW-0732">Signal</keyword>
<gene>
    <name evidence="3" type="ORF">EUA93_09255</name>
</gene>
<dbReference type="OrthoDB" id="9853874at2"/>
<feature type="signal peptide" evidence="2">
    <location>
        <begin position="1"/>
        <end position="24"/>
    </location>
</feature>
<name>A0A4Q2S330_9ACTN</name>
<dbReference type="RefSeq" id="WP_129399864.1">
    <property type="nucleotide sequence ID" value="NZ_SDWT01000001.1"/>
</dbReference>
<feature type="region of interest" description="Disordered" evidence="1">
    <location>
        <begin position="66"/>
        <end position="89"/>
    </location>
</feature>
<accession>A0A4Q2S330</accession>